<name>A0A117J499_TRASO</name>
<dbReference type="OrthoDB" id="3192716at2"/>
<keyword evidence="2" id="KW-1185">Reference proteome</keyword>
<sequence>MTRSTSIADTTREERIQIVAEALAWGDDCGDCSLDACGIDKFYQPYIDGELELAELNMARASTTYVLGDADRGERGTSCVM</sequence>
<organism evidence="1 2">
    <name type="scientific">Tractidigestivibacter scatoligenes</name>
    <name type="common">Olsenella scatoligenes</name>
    <dbReference type="NCBI Taxonomy" id="1299998"/>
    <lineage>
        <taxon>Bacteria</taxon>
        <taxon>Bacillati</taxon>
        <taxon>Actinomycetota</taxon>
        <taxon>Coriobacteriia</taxon>
        <taxon>Coriobacteriales</taxon>
        <taxon>Atopobiaceae</taxon>
        <taxon>Tractidigestivibacter</taxon>
    </lineage>
</organism>
<reference evidence="1 2" key="1">
    <citation type="submission" date="2015-12" db="EMBL/GenBank/DDBJ databases">
        <title>Draft Genome Sequence of Olsenella scatoligenes SK9K4T; a Producer of 3-Methylindole- (skatole) and 4-Methylphenol- (p-cresol) Isolated from Pig Feces.</title>
        <authorList>
            <person name="Li X."/>
            <person name="Borg B."/>
            <person name="Canibe N."/>
        </authorList>
    </citation>
    <scope>NUCLEOTIDE SEQUENCE [LARGE SCALE GENOMIC DNA]</scope>
    <source>
        <strain evidence="1 2">SK9K4</strain>
    </source>
</reference>
<dbReference type="EMBL" id="LOJF01000012">
    <property type="protein sequence ID" value="KUH57643.1"/>
    <property type="molecule type" value="Genomic_DNA"/>
</dbReference>
<dbReference type="RefSeq" id="WP_059055889.1">
    <property type="nucleotide sequence ID" value="NZ_JAZHSO010000012.1"/>
</dbReference>
<comment type="caution">
    <text evidence="1">The sequence shown here is derived from an EMBL/GenBank/DDBJ whole genome shotgun (WGS) entry which is preliminary data.</text>
</comment>
<dbReference type="STRING" id="1299998.AUL39_10025"/>
<protein>
    <submittedName>
        <fullName evidence="1">Uncharacterized protein</fullName>
    </submittedName>
</protein>
<gene>
    <name evidence="1" type="ORF">AUL39_10025</name>
</gene>
<accession>A0A117J499</accession>
<proteinExistence type="predicted"/>
<dbReference type="AlphaFoldDB" id="A0A117J499"/>
<evidence type="ECO:0000313" key="2">
    <source>
        <dbReference type="Proteomes" id="UP000054078"/>
    </source>
</evidence>
<dbReference type="Proteomes" id="UP000054078">
    <property type="component" value="Unassembled WGS sequence"/>
</dbReference>
<evidence type="ECO:0000313" key="1">
    <source>
        <dbReference type="EMBL" id="KUH57643.1"/>
    </source>
</evidence>